<evidence type="ECO:0000256" key="2">
    <source>
        <dbReference type="ARBA" id="ARBA00022723"/>
    </source>
</evidence>
<evidence type="ECO:0000256" key="7">
    <source>
        <dbReference type="SAM" id="Coils"/>
    </source>
</evidence>
<dbReference type="Gene3D" id="3.40.50.300">
    <property type="entry name" value="P-loop containing nucleotide triphosphate hydrolases"/>
    <property type="match status" value="1"/>
</dbReference>
<dbReference type="PRINTS" id="PR00326">
    <property type="entry name" value="GTP1OBG"/>
</dbReference>
<evidence type="ECO:0000313" key="10">
    <source>
        <dbReference type="Proteomes" id="UP000000483"/>
    </source>
</evidence>
<keyword evidence="4" id="KW-0460">Magnesium</keyword>
<dbReference type="GO" id="GO:0003924">
    <property type="term" value="F:GTPase activity"/>
    <property type="evidence" value="ECO:0007669"/>
    <property type="project" value="UniProtKB-UniRule"/>
</dbReference>
<proteinExistence type="inferred from homology"/>
<dbReference type="HOGENOM" id="CLU_019597_7_1_7"/>
<dbReference type="Gene3D" id="3.40.50.11060">
    <property type="entry name" value="GTPase HflX, N-terminal domain"/>
    <property type="match status" value="1"/>
</dbReference>
<dbReference type="EMBL" id="CP002629">
    <property type="protein sequence ID" value="AEB07914.1"/>
    <property type="molecule type" value="Genomic_DNA"/>
</dbReference>
<reference evidence="10" key="2">
    <citation type="submission" date="2011-03" db="EMBL/GenBank/DDBJ databases">
        <title>The complete genome of Desulfobacca acetoxidans DSM 11109.</title>
        <authorList>
            <consortium name="US DOE Joint Genome Institute (JGI-PGF)"/>
            <person name="Lucas S."/>
            <person name="Copeland A."/>
            <person name="Lapidus A."/>
            <person name="Bruce D."/>
            <person name="Goodwin L."/>
            <person name="Pitluck S."/>
            <person name="Peters L."/>
            <person name="Kyrpides N."/>
            <person name="Mavromatis K."/>
            <person name="Ivanova N."/>
            <person name="Ovchinnikova G."/>
            <person name="Teshima H."/>
            <person name="Detter J.C."/>
            <person name="Han C."/>
            <person name="Land M."/>
            <person name="Hauser L."/>
            <person name="Markowitz V."/>
            <person name="Cheng J.-F."/>
            <person name="Hugenholtz P."/>
            <person name="Woyke T."/>
            <person name="Wu D."/>
            <person name="Spring S."/>
            <person name="Schueler E."/>
            <person name="Brambilla E."/>
            <person name="Klenk H.-P."/>
            <person name="Eisen J.A."/>
        </authorList>
    </citation>
    <scope>NUCLEOTIDE SEQUENCE [LARGE SCALE GENOMIC DNA]</scope>
    <source>
        <strain evidence="10">ATCC 700848 / DSM 11109 / ASRB2</strain>
    </source>
</reference>
<dbReference type="Gene3D" id="6.10.250.2860">
    <property type="match status" value="1"/>
</dbReference>
<dbReference type="PANTHER" id="PTHR10229:SF0">
    <property type="entry name" value="GTP-BINDING PROTEIN 6-RELATED"/>
    <property type="match status" value="1"/>
</dbReference>
<gene>
    <name evidence="6" type="primary">hflX</name>
    <name evidence="9" type="ordered locus">Desac_0015</name>
</gene>
<comment type="subcellular location">
    <subcellularLocation>
        <location evidence="6">Cytoplasm</location>
    </subcellularLocation>
    <text evidence="6">May associate with membranes.</text>
</comment>
<dbReference type="InterPro" id="IPR032305">
    <property type="entry name" value="GTP-bd_M"/>
</dbReference>
<keyword evidence="10" id="KW-1185">Reference proteome</keyword>
<comment type="subunit">
    <text evidence="6">Monomer. Associates with the 50S ribosomal subunit.</text>
</comment>
<dbReference type="Pfam" id="PF01926">
    <property type="entry name" value="MMR_HSR1"/>
    <property type="match status" value="1"/>
</dbReference>
<accession>F2NGK7</accession>
<sequence length="569" mass="64747">MDRVQGNLAGLKPQQLRHLERLYRRKIPPTSLITPELARQLTEITGDIKRQVGILVDRQGTVAMVIVGDRKGLVIPPLKRERQTGWRLKGLRLIHTHLNAEPLNQDDLMDLALLRLDCIAALETLPSGLPGHLHGAYLLPQRLEGRDWGFITIDHVAHLDMDFAAFVRSLEEELARAGHSGTEHDRRERAILIGVTTRPRQTAEDSLLELRELARTAGLNVVEVILQQRQRIDPRFLMGRGKLMELVIRALQMDAELLIFDADLNPSQVRSITDFTELKVIDRTQLILDIFAQRARSREGKLQVEMAQLKYLLPRLGKRDDALSRLTGGIGGRGPGETKLEIDRRRVRERLHRLAQELDQVRDERRVRRGPRQRQGLPIISIVGYTNAGKSTLLNTLTRAEVLAEDRLFATLDPTSRRLRFPKEREVIITDTVGFIRDLPKDLLEAFKATLEELEDADLLLHVIDLSNPRFEEQMETVDTILASLELSDKPVLKVFNKIDLIAPEIAQWQCRRHNGVAISALDGGTLRPLLTRMEEIIDRILPREQISSAEQDAVAEAMRERRDTGLLH</sequence>
<dbReference type="GO" id="GO:0005737">
    <property type="term" value="C:cytoplasm"/>
    <property type="evidence" value="ECO:0007669"/>
    <property type="project" value="UniProtKB-SubCell"/>
</dbReference>
<evidence type="ECO:0000313" key="9">
    <source>
        <dbReference type="EMBL" id="AEB07914.1"/>
    </source>
</evidence>
<dbReference type="InterPro" id="IPR042108">
    <property type="entry name" value="GTPase_HflX_N_sf"/>
</dbReference>
<dbReference type="GO" id="GO:0005525">
    <property type="term" value="F:GTP binding"/>
    <property type="evidence" value="ECO:0007669"/>
    <property type="project" value="UniProtKB-UniRule"/>
</dbReference>
<dbReference type="NCBIfam" id="TIGR03156">
    <property type="entry name" value="GTP_HflX"/>
    <property type="match status" value="1"/>
</dbReference>
<dbReference type="Pfam" id="PF13167">
    <property type="entry name" value="GTP-bdg_N"/>
    <property type="match status" value="1"/>
</dbReference>
<evidence type="ECO:0000256" key="6">
    <source>
        <dbReference type="HAMAP-Rule" id="MF_00900"/>
    </source>
</evidence>
<dbReference type="eggNOG" id="COG2262">
    <property type="taxonomic scope" value="Bacteria"/>
</dbReference>
<keyword evidence="3 6" id="KW-0547">Nucleotide-binding</keyword>
<feature type="domain" description="Hflx-type G" evidence="8">
    <location>
        <begin position="378"/>
        <end position="542"/>
    </location>
</feature>
<dbReference type="HAMAP" id="MF_00900">
    <property type="entry name" value="GTPase_HflX"/>
    <property type="match status" value="1"/>
</dbReference>
<evidence type="ECO:0000256" key="4">
    <source>
        <dbReference type="ARBA" id="ARBA00022842"/>
    </source>
</evidence>
<dbReference type="STRING" id="880072.Desac_0015"/>
<dbReference type="PANTHER" id="PTHR10229">
    <property type="entry name" value="GTP-BINDING PROTEIN HFLX"/>
    <property type="match status" value="1"/>
</dbReference>
<keyword evidence="1 6" id="KW-0963">Cytoplasm</keyword>
<dbReference type="Pfam" id="PF16360">
    <property type="entry name" value="GTP-bdg_M"/>
    <property type="match status" value="1"/>
</dbReference>
<dbReference type="InterPro" id="IPR016496">
    <property type="entry name" value="GTPase_HflX"/>
</dbReference>
<dbReference type="Proteomes" id="UP000000483">
    <property type="component" value="Chromosome"/>
</dbReference>
<dbReference type="FunFam" id="3.40.50.11060:FF:000001">
    <property type="entry name" value="GTPase HflX"/>
    <property type="match status" value="1"/>
</dbReference>
<keyword evidence="7" id="KW-0175">Coiled coil</keyword>
<dbReference type="KEGG" id="dao:Desac_0015"/>
<evidence type="ECO:0000259" key="8">
    <source>
        <dbReference type="PROSITE" id="PS51705"/>
    </source>
</evidence>
<name>F2NGK7_DESAR</name>
<dbReference type="AlphaFoldDB" id="F2NGK7"/>
<reference evidence="9 10" key="1">
    <citation type="journal article" date="2011" name="Stand. Genomic Sci.">
        <title>Complete genome sequence of the acetate-degrading sulfate reducer Desulfobacca acetoxidans type strain (ASRB2).</title>
        <authorList>
            <person name="Goker M."/>
            <person name="Teshima H."/>
            <person name="Lapidus A."/>
            <person name="Nolan M."/>
            <person name="Lucas S."/>
            <person name="Hammon N."/>
            <person name="Deshpande S."/>
            <person name="Cheng J.F."/>
            <person name="Tapia R."/>
            <person name="Han C."/>
            <person name="Goodwin L."/>
            <person name="Pitluck S."/>
            <person name="Huntemann M."/>
            <person name="Liolios K."/>
            <person name="Ivanova N."/>
            <person name="Pagani I."/>
            <person name="Mavromatis K."/>
            <person name="Ovchinikova G."/>
            <person name="Pati A."/>
            <person name="Chen A."/>
            <person name="Palaniappan K."/>
            <person name="Land M."/>
            <person name="Hauser L."/>
            <person name="Brambilla E.M."/>
            <person name="Rohde M."/>
            <person name="Spring S."/>
            <person name="Detter J.C."/>
            <person name="Woyke T."/>
            <person name="Bristow J."/>
            <person name="Eisen J.A."/>
            <person name="Markowitz V."/>
            <person name="Hugenholtz P."/>
            <person name="Kyrpides N.C."/>
            <person name="Klenk H.P."/>
        </authorList>
    </citation>
    <scope>NUCLEOTIDE SEQUENCE [LARGE SCALE GENOMIC DNA]</scope>
    <source>
        <strain evidence="10">ATCC 700848 / DSM 11109 / ASRB2</strain>
    </source>
</reference>
<dbReference type="OrthoDB" id="9812272at2"/>
<keyword evidence="5 6" id="KW-0342">GTP-binding</keyword>
<dbReference type="InterPro" id="IPR027417">
    <property type="entry name" value="P-loop_NTPase"/>
</dbReference>
<dbReference type="GO" id="GO:0043022">
    <property type="term" value="F:ribosome binding"/>
    <property type="evidence" value="ECO:0007669"/>
    <property type="project" value="TreeGrafter"/>
</dbReference>
<dbReference type="CDD" id="cd01878">
    <property type="entry name" value="HflX"/>
    <property type="match status" value="1"/>
</dbReference>
<evidence type="ECO:0000256" key="1">
    <source>
        <dbReference type="ARBA" id="ARBA00022490"/>
    </source>
</evidence>
<organism evidence="9 10">
    <name type="scientific">Desulfobacca acetoxidans (strain ATCC 700848 / DSM 11109 / ASRB2)</name>
    <dbReference type="NCBI Taxonomy" id="880072"/>
    <lineage>
        <taxon>Bacteria</taxon>
        <taxon>Pseudomonadati</taxon>
        <taxon>Thermodesulfobacteriota</taxon>
        <taxon>Desulfobaccia</taxon>
        <taxon>Desulfobaccales</taxon>
        <taxon>Desulfobaccaceae</taxon>
        <taxon>Desulfobacca</taxon>
    </lineage>
</organism>
<protein>
    <recommendedName>
        <fullName evidence="6">GTPase HflX</fullName>
    </recommendedName>
    <alternativeName>
        <fullName evidence="6">GTP-binding protein HflX</fullName>
    </alternativeName>
</protein>
<feature type="coiled-coil region" evidence="7">
    <location>
        <begin position="337"/>
        <end position="364"/>
    </location>
</feature>
<dbReference type="InterPro" id="IPR006073">
    <property type="entry name" value="GTP-bd"/>
</dbReference>
<dbReference type="RefSeq" id="WP_013705029.1">
    <property type="nucleotide sequence ID" value="NC_015388.1"/>
</dbReference>
<dbReference type="PROSITE" id="PS51705">
    <property type="entry name" value="G_HFLX"/>
    <property type="match status" value="1"/>
</dbReference>
<dbReference type="InterPro" id="IPR025121">
    <property type="entry name" value="GTPase_HflX_N"/>
</dbReference>
<evidence type="ECO:0000256" key="5">
    <source>
        <dbReference type="ARBA" id="ARBA00023134"/>
    </source>
</evidence>
<comment type="similarity">
    <text evidence="6">Belongs to the TRAFAC class OBG-HflX-like GTPase superfamily. HflX GTPase family.</text>
</comment>
<keyword evidence="2" id="KW-0479">Metal-binding</keyword>
<dbReference type="InterPro" id="IPR030394">
    <property type="entry name" value="G_HFLX_dom"/>
</dbReference>
<dbReference type="SUPFAM" id="SSF52540">
    <property type="entry name" value="P-loop containing nucleoside triphosphate hydrolases"/>
    <property type="match status" value="1"/>
</dbReference>
<dbReference type="GO" id="GO:0046872">
    <property type="term" value="F:metal ion binding"/>
    <property type="evidence" value="ECO:0007669"/>
    <property type="project" value="UniProtKB-KW"/>
</dbReference>
<comment type="function">
    <text evidence="6">GTPase that associates with the 50S ribosomal subunit and may have a role during protein synthesis or ribosome biogenesis.</text>
</comment>
<evidence type="ECO:0000256" key="3">
    <source>
        <dbReference type="ARBA" id="ARBA00022741"/>
    </source>
</evidence>